<dbReference type="EMBL" id="NIRI02000056">
    <property type="protein sequence ID" value="KAG5443363.1"/>
    <property type="molecule type" value="Genomic_DNA"/>
</dbReference>
<dbReference type="STRING" id="79923.A0A419PZ61"/>
<reference evidence="1 2" key="2">
    <citation type="journal article" date="2021" name="Genomics">
        <title>High-quality reference genome for Clonorchis sinensis.</title>
        <authorList>
            <person name="Young N.D."/>
            <person name="Stroehlein A.J."/>
            <person name="Kinkar L."/>
            <person name="Wang T."/>
            <person name="Sohn W.M."/>
            <person name="Chang B.C.H."/>
            <person name="Kaur P."/>
            <person name="Weisz D."/>
            <person name="Dudchenko O."/>
            <person name="Aiden E.L."/>
            <person name="Korhonen P.K."/>
            <person name="Gasser R.B."/>
        </authorList>
    </citation>
    <scope>NUCLEOTIDE SEQUENCE [LARGE SCALE GENOMIC DNA]</scope>
    <source>
        <strain evidence="1">Cs-k2</strain>
    </source>
</reference>
<sequence length="181" mass="20818">MELLVTITMTAVQAGVNLENSVPTAEEVFSTLTHLVTSGKLSRDQITEMARPLFLTRLMQGEFNPVEMDPYRYLEPEKSLHLRTIWRPQRSLYSQQIILNKDHRKPDIATTARTIVLENRGQFWPLKNNFSDSRKLFRRIAAVGPFATSVAELYEQNRPATAHDIEVPLSKDIFQQHTHDS</sequence>
<evidence type="ECO:0000313" key="1">
    <source>
        <dbReference type="EMBL" id="KAG5443363.1"/>
    </source>
</evidence>
<gene>
    <name evidence="1" type="ORF">CSKR_108146</name>
</gene>
<evidence type="ECO:0000313" key="2">
    <source>
        <dbReference type="Proteomes" id="UP000286415"/>
    </source>
</evidence>
<dbReference type="OrthoDB" id="47059at2759"/>
<proteinExistence type="predicted"/>
<dbReference type="Proteomes" id="UP000286415">
    <property type="component" value="Unassembled WGS sequence"/>
</dbReference>
<reference evidence="1 2" key="1">
    <citation type="journal article" date="2018" name="Biotechnol. Adv.">
        <title>Improved genomic resources and new bioinformatic workflow for the carcinogenic parasite Clonorchis sinensis: Biotechnological implications.</title>
        <authorList>
            <person name="Wang D."/>
            <person name="Korhonen P.K."/>
            <person name="Gasser R.B."/>
            <person name="Young N.D."/>
        </authorList>
    </citation>
    <scope>NUCLEOTIDE SEQUENCE [LARGE SCALE GENOMIC DNA]</scope>
    <source>
        <strain evidence="1">Cs-k2</strain>
    </source>
</reference>
<protein>
    <submittedName>
        <fullName evidence="1">Uncharacterized protein</fullName>
    </submittedName>
</protein>
<name>A0A419PZ61_CLOSI</name>
<comment type="caution">
    <text evidence="1">The sequence shown here is derived from an EMBL/GenBank/DDBJ whole genome shotgun (WGS) entry which is preliminary data.</text>
</comment>
<keyword evidence="2" id="KW-1185">Reference proteome</keyword>
<dbReference type="AlphaFoldDB" id="A0A419PZ61"/>
<dbReference type="InParanoid" id="A0A419PZ61"/>
<organism evidence="1 2">
    <name type="scientific">Clonorchis sinensis</name>
    <name type="common">Chinese liver fluke</name>
    <dbReference type="NCBI Taxonomy" id="79923"/>
    <lineage>
        <taxon>Eukaryota</taxon>
        <taxon>Metazoa</taxon>
        <taxon>Spiralia</taxon>
        <taxon>Lophotrochozoa</taxon>
        <taxon>Platyhelminthes</taxon>
        <taxon>Trematoda</taxon>
        <taxon>Digenea</taxon>
        <taxon>Opisthorchiida</taxon>
        <taxon>Opisthorchiata</taxon>
        <taxon>Opisthorchiidae</taxon>
        <taxon>Clonorchis</taxon>
    </lineage>
</organism>
<accession>A0A419PZ61</accession>